<dbReference type="GeneID" id="32471786"/>
<reference evidence="1" key="1">
    <citation type="submission" date="2014-05" db="EMBL/GenBank/DDBJ databases">
        <authorList>
            <person name="Horn Fabian"/>
        </authorList>
    </citation>
    <scope>NUCLEOTIDE SEQUENCE</scope>
</reference>
<sequence>MSEYQYFEFQALERPLSREEQKQLRDLSTRARITATSFTNTYHWGNFRGEPRRMVERYFDAHLYVTNWGTHRLMLRLPKQRLPLRTVQPYCLDDHVEGWNTRTHIVLDLTSEDEGGDWAEGADDSLTALIGVRDELAAGDLRSLYLAWLSALAAWELQDDDEEEYQTVTEPPVPAGLADLTAPQRALADYLRVDTDLLSAAAQSSPAAPEPTAKPTKKELQRLIAALPAKEKDGFLLRLALGQEPQLHTDLLHRLHGTATPAITPANRTAAHLLDAAHARRTERRRREQRRQAEARAQHLTALAHDAESVWRQVEAHIATKQTNAYDRAVTLLRDLRDACDHVGSGADFRQRLTRLRETYQRRPGLIHRLNTHNLR</sequence>
<evidence type="ECO:0000313" key="1">
    <source>
        <dbReference type="EMBL" id="CDR12671.1"/>
    </source>
</evidence>
<dbReference type="RefSeq" id="WP_044577759.1">
    <property type="nucleotide sequence ID" value="NZ_BAABDR010000008.1"/>
</dbReference>
<protein>
    <submittedName>
        <fullName evidence="1">Uncharacterized protein</fullName>
    </submittedName>
</protein>
<proteinExistence type="predicted"/>
<name>A0A061A5M6_9ACTN</name>
<keyword evidence="3" id="KW-1185">Reference proteome</keyword>
<reference evidence="2 3" key="2">
    <citation type="submission" date="2021-03" db="EMBL/GenBank/DDBJ databases">
        <title>Genomic Encyclopedia of Type Strains, Phase IV (KMG-IV): sequencing the most valuable type-strain genomes for metagenomic binning, comparative biology and taxonomic classification.</title>
        <authorList>
            <person name="Goeker M."/>
        </authorList>
    </citation>
    <scope>NUCLEOTIDE SEQUENCE [LARGE SCALE GENOMIC DNA]</scope>
    <source>
        <strain evidence="2 3">DSM 41954</strain>
    </source>
</reference>
<evidence type="ECO:0000313" key="2">
    <source>
        <dbReference type="EMBL" id="MBP2064626.1"/>
    </source>
</evidence>
<dbReference type="EMBL" id="LK022848">
    <property type="protein sequence ID" value="CDR12671.1"/>
    <property type="molecule type" value="Genomic_DNA"/>
</dbReference>
<organism evidence="1">
    <name type="scientific">Streptomyces iranensis</name>
    <dbReference type="NCBI Taxonomy" id="576784"/>
    <lineage>
        <taxon>Bacteria</taxon>
        <taxon>Bacillati</taxon>
        <taxon>Actinomycetota</taxon>
        <taxon>Actinomycetes</taxon>
        <taxon>Kitasatosporales</taxon>
        <taxon>Streptomycetaceae</taxon>
        <taxon>Streptomyces</taxon>
        <taxon>Streptomyces violaceusniger group</taxon>
    </lineage>
</organism>
<dbReference type="Proteomes" id="UP000756710">
    <property type="component" value="Unassembled WGS sequence"/>
</dbReference>
<dbReference type="HOGENOM" id="CLU_042901_0_0_11"/>
<dbReference type="EMBL" id="JAGGLR010000016">
    <property type="protein sequence ID" value="MBP2064626.1"/>
    <property type="molecule type" value="Genomic_DNA"/>
</dbReference>
<evidence type="ECO:0000313" key="3">
    <source>
        <dbReference type="Proteomes" id="UP000756710"/>
    </source>
</evidence>
<accession>A0A061A5M6</accession>
<dbReference type="AlphaFoldDB" id="A0A061A5M6"/>
<gene>
    <name evidence="2" type="ORF">J2Z30_005650</name>
    <name evidence="1" type="ORF">SIRAN7733</name>
</gene>